<dbReference type="GO" id="GO:0090729">
    <property type="term" value="F:toxin activity"/>
    <property type="evidence" value="ECO:0007669"/>
    <property type="project" value="UniProtKB-KW"/>
</dbReference>
<comment type="cofactor">
    <cofactor evidence="5">
        <name>Mg(2+)</name>
        <dbReference type="ChEBI" id="CHEBI:18420"/>
    </cofactor>
</comment>
<dbReference type="HAMAP" id="MF_00265">
    <property type="entry name" value="VapC_Nob1"/>
    <property type="match status" value="1"/>
</dbReference>
<reference evidence="7 8" key="1">
    <citation type="submission" date="2017-08" db="EMBL/GenBank/DDBJ databases">
        <title>WGS of Clinical strains of the CDC Group NO-1 linked to zoonotic infections in humans.</title>
        <authorList>
            <person name="Bernier A.-M."/>
            <person name="Bernard K."/>
        </authorList>
    </citation>
    <scope>NUCLEOTIDE SEQUENCE [LARGE SCALE GENOMIC DNA]</scope>
    <source>
        <strain evidence="7 8">NML03-0146</strain>
    </source>
</reference>
<name>A0A2A2A9A4_9BURK</name>
<evidence type="ECO:0000256" key="5">
    <source>
        <dbReference type="HAMAP-Rule" id="MF_00265"/>
    </source>
</evidence>
<accession>A0A2A2A9A4</accession>
<gene>
    <name evidence="5" type="primary">vapC</name>
    <name evidence="7" type="ORF">CK620_08725</name>
</gene>
<keyword evidence="2 5" id="KW-0540">Nuclease</keyword>
<dbReference type="EMBL" id="NSJF01000004">
    <property type="protein sequence ID" value="PAT34304.1"/>
    <property type="molecule type" value="Genomic_DNA"/>
</dbReference>
<dbReference type="EC" id="3.1.-.-" evidence="5"/>
<dbReference type="InterPro" id="IPR029060">
    <property type="entry name" value="PIN-like_dom_sf"/>
</dbReference>
<feature type="binding site" evidence="5">
    <location>
        <position position="10"/>
    </location>
    <ligand>
        <name>Mg(2+)</name>
        <dbReference type="ChEBI" id="CHEBI:18420"/>
    </ligand>
</feature>
<keyword evidence="3 5" id="KW-0479">Metal-binding</keyword>
<keyword evidence="4 5" id="KW-0378">Hydrolase</keyword>
<dbReference type="Pfam" id="PF01850">
    <property type="entry name" value="PIN"/>
    <property type="match status" value="1"/>
</dbReference>
<dbReference type="Gene3D" id="3.40.50.1010">
    <property type="entry name" value="5'-nuclease"/>
    <property type="match status" value="1"/>
</dbReference>
<keyword evidence="1 5" id="KW-1277">Toxin-antitoxin system</keyword>
<sequence length="145" mass="15855">MTPPQRVYLDTSILMALLCKEPESERVLQWLGGRQWPELLVSPWVHTELASALAVKQRIRQLSPAKARHAWEEGRALLANIPSEDITPADFDTAAGLCADARARLRAPDALHLAVAARSSCQALATLDADMHKAARKLGLSPIAF</sequence>
<comment type="function">
    <text evidence="5">Toxic component of a toxin-antitoxin (TA) system. An RNase.</text>
</comment>
<feature type="binding site" evidence="5">
    <location>
        <position position="109"/>
    </location>
    <ligand>
        <name>Mg(2+)</name>
        <dbReference type="ChEBI" id="CHEBI:18420"/>
    </ligand>
</feature>
<proteinExistence type="inferred from homology"/>
<evidence type="ECO:0000256" key="3">
    <source>
        <dbReference type="ARBA" id="ARBA00022723"/>
    </source>
</evidence>
<dbReference type="AlphaFoldDB" id="A0A2A2A9A4"/>
<dbReference type="GO" id="GO:0016787">
    <property type="term" value="F:hydrolase activity"/>
    <property type="evidence" value="ECO:0007669"/>
    <property type="project" value="UniProtKB-KW"/>
</dbReference>
<evidence type="ECO:0000313" key="8">
    <source>
        <dbReference type="Proteomes" id="UP000217999"/>
    </source>
</evidence>
<evidence type="ECO:0000256" key="4">
    <source>
        <dbReference type="ARBA" id="ARBA00022801"/>
    </source>
</evidence>
<comment type="caution">
    <text evidence="7">The sequence shown here is derived from an EMBL/GenBank/DDBJ whole genome shotgun (WGS) entry which is preliminary data.</text>
</comment>
<organism evidence="7 8">
    <name type="scientific">Vandammella animalimorsus</name>
    <dbReference type="NCBI Taxonomy" id="2029117"/>
    <lineage>
        <taxon>Bacteria</taxon>
        <taxon>Pseudomonadati</taxon>
        <taxon>Pseudomonadota</taxon>
        <taxon>Betaproteobacteria</taxon>
        <taxon>Burkholderiales</taxon>
        <taxon>Comamonadaceae</taxon>
        <taxon>Vandammella</taxon>
    </lineage>
</organism>
<comment type="similarity">
    <text evidence="5">Belongs to the PINc/VapC protein family.</text>
</comment>
<dbReference type="CDD" id="cd09874">
    <property type="entry name" value="PIN_MT3492-like"/>
    <property type="match status" value="1"/>
</dbReference>
<keyword evidence="5" id="KW-0460">Magnesium</keyword>
<dbReference type="Proteomes" id="UP000217999">
    <property type="component" value="Unassembled WGS sequence"/>
</dbReference>
<dbReference type="GO" id="GO:0000287">
    <property type="term" value="F:magnesium ion binding"/>
    <property type="evidence" value="ECO:0007669"/>
    <property type="project" value="UniProtKB-UniRule"/>
</dbReference>
<dbReference type="RefSeq" id="WP_095549986.1">
    <property type="nucleotide sequence ID" value="NZ_NSJF01000004.1"/>
</dbReference>
<protein>
    <recommendedName>
        <fullName evidence="5">Ribonuclease VapC</fullName>
        <shortName evidence="5">RNase VapC</shortName>
        <ecNumber evidence="5">3.1.-.-</ecNumber>
    </recommendedName>
    <alternativeName>
        <fullName evidence="5">Toxin VapC</fullName>
    </alternativeName>
</protein>
<feature type="domain" description="PIN" evidence="6">
    <location>
        <begin position="7"/>
        <end position="136"/>
    </location>
</feature>
<dbReference type="InterPro" id="IPR022907">
    <property type="entry name" value="VapC_family"/>
</dbReference>
<evidence type="ECO:0000313" key="7">
    <source>
        <dbReference type="EMBL" id="PAT34304.1"/>
    </source>
</evidence>
<dbReference type="InterPro" id="IPR002716">
    <property type="entry name" value="PIN_dom"/>
</dbReference>
<evidence type="ECO:0000256" key="1">
    <source>
        <dbReference type="ARBA" id="ARBA00022649"/>
    </source>
</evidence>
<keyword evidence="5" id="KW-0800">Toxin</keyword>
<evidence type="ECO:0000256" key="2">
    <source>
        <dbReference type="ARBA" id="ARBA00022722"/>
    </source>
</evidence>
<evidence type="ECO:0000259" key="6">
    <source>
        <dbReference type="Pfam" id="PF01850"/>
    </source>
</evidence>
<dbReference type="GO" id="GO:0004540">
    <property type="term" value="F:RNA nuclease activity"/>
    <property type="evidence" value="ECO:0007669"/>
    <property type="project" value="InterPro"/>
</dbReference>
<dbReference type="SUPFAM" id="SSF88723">
    <property type="entry name" value="PIN domain-like"/>
    <property type="match status" value="1"/>
</dbReference>